<gene>
    <name evidence="1" type="ORF">PV09_03898</name>
</gene>
<dbReference type="VEuPathDB" id="FungiDB:PV09_03898"/>
<name>A0A0D2AEF9_9PEZI</name>
<dbReference type="InParanoid" id="A0A0D2AEF9"/>
<organism evidence="1 2">
    <name type="scientific">Verruconis gallopava</name>
    <dbReference type="NCBI Taxonomy" id="253628"/>
    <lineage>
        <taxon>Eukaryota</taxon>
        <taxon>Fungi</taxon>
        <taxon>Dikarya</taxon>
        <taxon>Ascomycota</taxon>
        <taxon>Pezizomycotina</taxon>
        <taxon>Dothideomycetes</taxon>
        <taxon>Pleosporomycetidae</taxon>
        <taxon>Venturiales</taxon>
        <taxon>Sympoventuriaceae</taxon>
        <taxon>Verruconis</taxon>
    </lineage>
</organism>
<dbReference type="EMBL" id="KN847538">
    <property type="protein sequence ID" value="KIW05383.1"/>
    <property type="molecule type" value="Genomic_DNA"/>
</dbReference>
<keyword evidence="2" id="KW-1185">Reference proteome</keyword>
<evidence type="ECO:0008006" key="3">
    <source>
        <dbReference type="Google" id="ProtNLM"/>
    </source>
</evidence>
<dbReference type="GeneID" id="27311871"/>
<evidence type="ECO:0000313" key="2">
    <source>
        <dbReference type="Proteomes" id="UP000053259"/>
    </source>
</evidence>
<dbReference type="AlphaFoldDB" id="A0A0D2AEF9"/>
<sequence>MSYSTKPVHIVQNAGGWTEENKKHPVVEWLHDFEREFDFGNMKTTGHAPWATDDFTFSQCGAPSATPGAAAFAALVAVYAPFSAHYHEPHCYLIWENEKGYELTGVANMYGTFHVPSAGGEKVKDLEGREWDFKGLGSFYFVFEKDPSGPKGLKLKSEALVADGLPVAKELVKRGMATPDQVLA</sequence>
<dbReference type="RefSeq" id="XP_016215252.1">
    <property type="nucleotide sequence ID" value="XM_016357163.1"/>
</dbReference>
<accession>A0A0D2AEF9</accession>
<evidence type="ECO:0000313" key="1">
    <source>
        <dbReference type="EMBL" id="KIW05383.1"/>
    </source>
</evidence>
<dbReference type="Proteomes" id="UP000053259">
    <property type="component" value="Unassembled WGS sequence"/>
</dbReference>
<reference evidence="1 2" key="1">
    <citation type="submission" date="2015-01" db="EMBL/GenBank/DDBJ databases">
        <title>The Genome Sequence of Ochroconis gallopava CBS43764.</title>
        <authorList>
            <consortium name="The Broad Institute Genomics Platform"/>
            <person name="Cuomo C."/>
            <person name="de Hoog S."/>
            <person name="Gorbushina A."/>
            <person name="Stielow B."/>
            <person name="Teixiera M."/>
            <person name="Abouelleil A."/>
            <person name="Chapman S.B."/>
            <person name="Priest M."/>
            <person name="Young S.K."/>
            <person name="Wortman J."/>
            <person name="Nusbaum C."/>
            <person name="Birren B."/>
        </authorList>
    </citation>
    <scope>NUCLEOTIDE SEQUENCE [LARGE SCALE GENOMIC DNA]</scope>
    <source>
        <strain evidence="1 2">CBS 43764</strain>
    </source>
</reference>
<proteinExistence type="predicted"/>
<protein>
    <recommendedName>
        <fullName evidence="3">SnoaL-like domain-containing protein</fullName>
    </recommendedName>
</protein>
<dbReference type="HOGENOM" id="CLU_127221_0_0_1"/>
<dbReference type="OrthoDB" id="5271918at2759"/>